<evidence type="ECO:0000313" key="1">
    <source>
        <dbReference type="EMBL" id="KAK5976031.1"/>
    </source>
</evidence>
<proteinExistence type="predicted"/>
<organism evidence="1 2">
    <name type="scientific">Trichostrongylus colubriformis</name>
    <name type="common">Black scour worm</name>
    <dbReference type="NCBI Taxonomy" id="6319"/>
    <lineage>
        <taxon>Eukaryota</taxon>
        <taxon>Metazoa</taxon>
        <taxon>Ecdysozoa</taxon>
        <taxon>Nematoda</taxon>
        <taxon>Chromadorea</taxon>
        <taxon>Rhabditida</taxon>
        <taxon>Rhabditina</taxon>
        <taxon>Rhabditomorpha</taxon>
        <taxon>Strongyloidea</taxon>
        <taxon>Trichostrongylidae</taxon>
        <taxon>Trichostrongylus</taxon>
    </lineage>
</organism>
<dbReference type="AlphaFoldDB" id="A0AAN8FB30"/>
<evidence type="ECO:0000313" key="2">
    <source>
        <dbReference type="Proteomes" id="UP001331761"/>
    </source>
</evidence>
<accession>A0AAN8FB30</accession>
<sequence length="41" mass="4764">MAKKRNEYCRPEHMRSRSPTLCPNRCLLHSKANSVTFDTLA</sequence>
<comment type="caution">
    <text evidence="1">The sequence shown here is derived from an EMBL/GenBank/DDBJ whole genome shotgun (WGS) entry which is preliminary data.</text>
</comment>
<dbReference type="Proteomes" id="UP001331761">
    <property type="component" value="Unassembled WGS sequence"/>
</dbReference>
<protein>
    <submittedName>
        <fullName evidence="1">Uncharacterized protein</fullName>
    </submittedName>
</protein>
<reference evidence="1 2" key="1">
    <citation type="submission" date="2019-10" db="EMBL/GenBank/DDBJ databases">
        <title>Assembly and Annotation for the nematode Trichostrongylus colubriformis.</title>
        <authorList>
            <person name="Martin J."/>
        </authorList>
    </citation>
    <scope>NUCLEOTIDE SEQUENCE [LARGE SCALE GENOMIC DNA]</scope>
    <source>
        <strain evidence="1">G859</strain>
        <tissue evidence="1">Whole worm</tissue>
    </source>
</reference>
<dbReference type="EMBL" id="WIXE01012306">
    <property type="protein sequence ID" value="KAK5976031.1"/>
    <property type="molecule type" value="Genomic_DNA"/>
</dbReference>
<gene>
    <name evidence="1" type="ORF">GCK32_021543</name>
</gene>
<feature type="non-terminal residue" evidence="1">
    <location>
        <position position="41"/>
    </location>
</feature>
<keyword evidence="2" id="KW-1185">Reference proteome</keyword>
<name>A0AAN8FB30_TRICO</name>